<dbReference type="Proteomes" id="UP001324427">
    <property type="component" value="Unassembled WGS sequence"/>
</dbReference>
<evidence type="ECO:0000313" key="2">
    <source>
        <dbReference type="EMBL" id="KAK4548145.1"/>
    </source>
</evidence>
<dbReference type="InterPro" id="IPR038883">
    <property type="entry name" value="AN11006-like"/>
</dbReference>
<name>A0AAV9JSC5_9PEZI</name>
<evidence type="ECO:0000313" key="3">
    <source>
        <dbReference type="Proteomes" id="UP001324427"/>
    </source>
</evidence>
<dbReference type="AlphaFoldDB" id="A0AAV9JSC5"/>
<feature type="compositionally biased region" description="Low complexity" evidence="1">
    <location>
        <begin position="1"/>
        <end position="16"/>
    </location>
</feature>
<reference evidence="2 3" key="1">
    <citation type="submission" date="2021-11" db="EMBL/GenBank/DDBJ databases">
        <title>Black yeast isolated from Biological Soil Crust.</title>
        <authorList>
            <person name="Kurbessoian T."/>
        </authorList>
    </citation>
    <scope>NUCLEOTIDE SEQUENCE [LARGE SCALE GENOMIC DNA]</scope>
    <source>
        <strain evidence="2 3">CCFEE 5522</strain>
    </source>
</reference>
<protein>
    <submittedName>
        <fullName evidence="2">Uncharacterized protein</fullName>
    </submittedName>
</protein>
<accession>A0AAV9JSC5</accession>
<keyword evidence="3" id="KW-1185">Reference proteome</keyword>
<dbReference type="PANTHER" id="PTHR42085:SF1">
    <property type="entry name" value="F-BOX DOMAIN-CONTAINING PROTEIN"/>
    <property type="match status" value="1"/>
</dbReference>
<sequence>MSPSPEASSPASDALSRLQREAEYDDENIYLPTHRTSNHPSFGKAGSQLRKWRNSSKDVSTPRKELTYADMHIVFPSVHAPFGPIKPKQNRWEAHQLRQHKSKRKEAKAGNAVSDMGLFSRLPGELRNYIYRLAFVPAPEYQPVLISGSDLICGTGACVHKHAPIAAPAIASTCQQIRNELMPIYCTENAFKFDAVMVRNRCVGNWAKSMNTYARMVRKVTLEILVLNRNYAAGGTDSLLGDIVVECPADRVDGRFELSFDDKLPKEKVEVCGLQGLVDGLNDGEAGLASKLAFIVGSDELAELVFRCRK</sequence>
<evidence type="ECO:0000256" key="1">
    <source>
        <dbReference type="SAM" id="MobiDB-lite"/>
    </source>
</evidence>
<gene>
    <name evidence="2" type="ORF">LTR36_010014</name>
</gene>
<feature type="region of interest" description="Disordered" evidence="1">
    <location>
        <begin position="1"/>
        <end position="61"/>
    </location>
</feature>
<dbReference type="PANTHER" id="PTHR42085">
    <property type="entry name" value="F-BOX DOMAIN-CONTAINING PROTEIN"/>
    <property type="match status" value="1"/>
</dbReference>
<comment type="caution">
    <text evidence="2">The sequence shown here is derived from an EMBL/GenBank/DDBJ whole genome shotgun (WGS) entry which is preliminary data.</text>
</comment>
<dbReference type="EMBL" id="JAVFHQ010000008">
    <property type="protein sequence ID" value="KAK4548145.1"/>
    <property type="molecule type" value="Genomic_DNA"/>
</dbReference>
<proteinExistence type="predicted"/>
<organism evidence="2 3">
    <name type="scientific">Oleoguttula mirabilis</name>
    <dbReference type="NCBI Taxonomy" id="1507867"/>
    <lineage>
        <taxon>Eukaryota</taxon>
        <taxon>Fungi</taxon>
        <taxon>Dikarya</taxon>
        <taxon>Ascomycota</taxon>
        <taxon>Pezizomycotina</taxon>
        <taxon>Dothideomycetes</taxon>
        <taxon>Dothideomycetidae</taxon>
        <taxon>Mycosphaerellales</taxon>
        <taxon>Teratosphaeriaceae</taxon>
        <taxon>Oleoguttula</taxon>
    </lineage>
</organism>